<sequence>MHIGAHGRKYNDDMAATTFGWMRFTSHKLAKFTILLDSKRWRRPVRPQTYIPADVHRGDCLAPASCLP</sequence>
<evidence type="ECO:0000313" key="1">
    <source>
        <dbReference type="EMBL" id="EMI28284.1"/>
    </source>
</evidence>
<dbReference type="Proteomes" id="UP000011996">
    <property type="component" value="Unassembled WGS sequence"/>
</dbReference>
<gene>
    <name evidence="1" type="ORF">RESH_01105</name>
</gene>
<name>M5SPX2_9BACT</name>
<organism evidence="1 2">
    <name type="scientific">Rhodopirellula europaea SH398</name>
    <dbReference type="NCBI Taxonomy" id="1263868"/>
    <lineage>
        <taxon>Bacteria</taxon>
        <taxon>Pseudomonadati</taxon>
        <taxon>Planctomycetota</taxon>
        <taxon>Planctomycetia</taxon>
        <taxon>Pirellulales</taxon>
        <taxon>Pirellulaceae</taxon>
        <taxon>Rhodopirellula</taxon>
    </lineage>
</organism>
<accession>M5SPX2</accession>
<reference evidence="1 2" key="1">
    <citation type="journal article" date="2013" name="Mar. Genomics">
        <title>Expression of sulfatases in Rhodopirellula baltica and the diversity of sulfatases in the genus Rhodopirellula.</title>
        <authorList>
            <person name="Wegner C.E."/>
            <person name="Richter-Heitmann T."/>
            <person name="Klindworth A."/>
            <person name="Klockow C."/>
            <person name="Richter M."/>
            <person name="Achstetter T."/>
            <person name="Glockner F.O."/>
            <person name="Harder J."/>
        </authorList>
    </citation>
    <scope>NUCLEOTIDE SEQUENCE [LARGE SCALE GENOMIC DNA]</scope>
    <source>
        <strain evidence="1 2">SH398</strain>
    </source>
</reference>
<evidence type="ECO:0000313" key="2">
    <source>
        <dbReference type="Proteomes" id="UP000011996"/>
    </source>
</evidence>
<protein>
    <submittedName>
        <fullName evidence="1">Uncharacterized protein</fullName>
    </submittedName>
</protein>
<comment type="caution">
    <text evidence="1">The sequence shown here is derived from an EMBL/GenBank/DDBJ whole genome shotgun (WGS) entry which is preliminary data.</text>
</comment>
<dbReference type="EMBL" id="ANOF01000041">
    <property type="protein sequence ID" value="EMI28284.1"/>
    <property type="molecule type" value="Genomic_DNA"/>
</dbReference>
<dbReference type="AlphaFoldDB" id="M5SPX2"/>
<proteinExistence type="predicted"/>